<evidence type="ECO:0000313" key="1">
    <source>
        <dbReference type="EMBL" id="BEH90208.1"/>
    </source>
</evidence>
<dbReference type="EMBL" id="AP028127">
    <property type="protein sequence ID" value="BEH90208.1"/>
    <property type="molecule type" value="Genomic_DNA"/>
</dbReference>
<evidence type="ECO:0000313" key="2">
    <source>
        <dbReference type="Proteomes" id="UP001432099"/>
    </source>
</evidence>
<dbReference type="Proteomes" id="UP001432099">
    <property type="component" value="Chromosome"/>
</dbReference>
<name>A0ABN6ZEJ7_9FIRM</name>
<accession>A0ABN6ZEJ7</accession>
<reference evidence="1" key="1">
    <citation type="journal article" date="2024" name="Int. J. Syst. Evol. Microbiol.">
        <title>Turicibacter faecis sp. nov., isolated from faeces of heart failure mouse model.</title>
        <authorList>
            <person name="Imamura Y."/>
            <person name="Motooka D."/>
            <person name="Nakajima Y."/>
            <person name="Ito S."/>
            <person name="Kitakaze M."/>
            <person name="Iida T."/>
            <person name="Nakamura S."/>
        </authorList>
    </citation>
    <scope>NUCLEOTIDE SEQUENCE</scope>
    <source>
        <strain evidence="1">TC023</strain>
    </source>
</reference>
<keyword evidence="2" id="KW-1185">Reference proteome</keyword>
<organism evidence="1 2">
    <name type="scientific">Turicibacter faecis</name>
    <dbReference type="NCBI Taxonomy" id="2963365"/>
    <lineage>
        <taxon>Bacteria</taxon>
        <taxon>Bacillati</taxon>
        <taxon>Bacillota</taxon>
        <taxon>Erysipelotrichia</taxon>
        <taxon>Erysipelotrichales</taxon>
        <taxon>Turicibacteraceae</taxon>
        <taxon>Turicibacter</taxon>
    </lineage>
</organism>
<protein>
    <submittedName>
        <fullName evidence="1">Uncharacterized protein</fullName>
    </submittedName>
</protein>
<sequence>MKVNCWILRYSDKRGKIKCVIVDVGTINGYNMSIFRYSKLNGGL</sequence>
<proteinExistence type="predicted"/>
<gene>
    <name evidence="1" type="ORF">T23_03100</name>
</gene>